<reference evidence="1" key="1">
    <citation type="submission" date="2022-08" db="EMBL/GenBank/DDBJ databases">
        <authorList>
            <person name="Kallberg Y."/>
            <person name="Tangrot J."/>
            <person name="Rosling A."/>
        </authorList>
    </citation>
    <scope>NUCLEOTIDE SEQUENCE</scope>
    <source>
        <strain evidence="1">Wild A</strain>
    </source>
</reference>
<dbReference type="Proteomes" id="UP001153678">
    <property type="component" value="Unassembled WGS sequence"/>
</dbReference>
<dbReference type="OrthoDB" id="2308756at2759"/>
<dbReference type="AlphaFoldDB" id="A0A9W4SB49"/>
<protein>
    <submittedName>
        <fullName evidence="1">11587_t:CDS:1</fullName>
    </submittedName>
</protein>
<organism evidence="1 2">
    <name type="scientific">Funneliformis geosporum</name>
    <dbReference type="NCBI Taxonomy" id="1117311"/>
    <lineage>
        <taxon>Eukaryota</taxon>
        <taxon>Fungi</taxon>
        <taxon>Fungi incertae sedis</taxon>
        <taxon>Mucoromycota</taxon>
        <taxon>Glomeromycotina</taxon>
        <taxon>Glomeromycetes</taxon>
        <taxon>Glomerales</taxon>
        <taxon>Glomeraceae</taxon>
        <taxon>Funneliformis</taxon>
    </lineage>
</organism>
<keyword evidence="2" id="KW-1185">Reference proteome</keyword>
<accession>A0A9W4SB49</accession>
<dbReference type="EMBL" id="CAMKVN010000018">
    <property type="protein sequence ID" value="CAI2161934.1"/>
    <property type="molecule type" value="Genomic_DNA"/>
</dbReference>
<evidence type="ECO:0000313" key="1">
    <source>
        <dbReference type="EMBL" id="CAI2161934.1"/>
    </source>
</evidence>
<name>A0A9W4SB49_9GLOM</name>
<proteinExistence type="predicted"/>
<gene>
    <name evidence="1" type="ORF">FWILDA_LOCUS302</name>
</gene>
<evidence type="ECO:0000313" key="2">
    <source>
        <dbReference type="Proteomes" id="UP001153678"/>
    </source>
</evidence>
<comment type="caution">
    <text evidence="1">The sequence shown here is derived from an EMBL/GenBank/DDBJ whole genome shotgun (WGS) entry which is preliminary data.</text>
</comment>
<sequence>MSQRTAQVGSSEKLTVHLSKEYNCSYIDNMKKEKEVLEYIAQILQA</sequence>